<dbReference type="InterPro" id="IPR000210">
    <property type="entry name" value="BTB/POZ_dom"/>
</dbReference>
<keyword evidence="6" id="KW-1185">Reference proteome</keyword>
<dbReference type="InterPro" id="IPR011333">
    <property type="entry name" value="SKP1/BTB/POZ_sf"/>
</dbReference>
<evidence type="ECO:0000256" key="3">
    <source>
        <dbReference type="ARBA" id="ARBA00023203"/>
    </source>
</evidence>
<feature type="domain" description="BTB" evidence="4">
    <location>
        <begin position="23"/>
        <end position="89"/>
    </location>
</feature>
<dbReference type="OrthoDB" id="6413564at2759"/>
<accession>A0A4Y2PGQ8</accession>
<evidence type="ECO:0000256" key="2">
    <source>
        <dbReference type="ARBA" id="ARBA00022737"/>
    </source>
</evidence>
<protein>
    <submittedName>
        <fullName evidence="5">Kelch-like protein 10</fullName>
    </submittedName>
</protein>
<gene>
    <name evidence="5" type="primary">Klhl10_7</name>
    <name evidence="5" type="ORF">AVEN_216167_1</name>
</gene>
<dbReference type="SMART" id="SM00225">
    <property type="entry name" value="BTB"/>
    <property type="match status" value="1"/>
</dbReference>
<name>A0A4Y2PGQ8_ARAVE</name>
<evidence type="ECO:0000259" key="4">
    <source>
        <dbReference type="PROSITE" id="PS50097"/>
    </source>
</evidence>
<dbReference type="InterPro" id="IPR011705">
    <property type="entry name" value="BACK"/>
</dbReference>
<dbReference type="AlphaFoldDB" id="A0A4Y2PGQ8"/>
<keyword evidence="3" id="KW-0009">Actin-binding</keyword>
<reference evidence="5 6" key="1">
    <citation type="journal article" date="2019" name="Sci. Rep.">
        <title>Orb-weaving spider Araneus ventricosus genome elucidates the spidroin gene catalogue.</title>
        <authorList>
            <person name="Kono N."/>
            <person name="Nakamura H."/>
            <person name="Ohtoshi R."/>
            <person name="Moran D.A.P."/>
            <person name="Shinohara A."/>
            <person name="Yoshida Y."/>
            <person name="Fujiwara M."/>
            <person name="Mori M."/>
            <person name="Tomita M."/>
            <person name="Arakawa K."/>
        </authorList>
    </citation>
    <scope>NUCLEOTIDE SEQUENCE [LARGE SCALE GENOMIC DNA]</scope>
</reference>
<dbReference type="InterPro" id="IPR006652">
    <property type="entry name" value="Kelch_1"/>
</dbReference>
<keyword evidence="2" id="KW-0677">Repeat</keyword>
<dbReference type="PROSITE" id="PS50097">
    <property type="entry name" value="BTB"/>
    <property type="match status" value="1"/>
</dbReference>
<proteinExistence type="predicted"/>
<dbReference type="PANTHER" id="PTHR24412">
    <property type="entry name" value="KELCH PROTEIN"/>
    <property type="match status" value="1"/>
</dbReference>
<dbReference type="Gene3D" id="2.120.10.80">
    <property type="entry name" value="Kelch-type beta propeller"/>
    <property type="match status" value="1"/>
</dbReference>
<evidence type="ECO:0000256" key="1">
    <source>
        <dbReference type="ARBA" id="ARBA00022441"/>
    </source>
</evidence>
<dbReference type="Proteomes" id="UP000499080">
    <property type="component" value="Unassembled WGS sequence"/>
</dbReference>
<dbReference type="Pfam" id="PF00651">
    <property type="entry name" value="BTB"/>
    <property type="match status" value="1"/>
</dbReference>
<dbReference type="PANTHER" id="PTHR24412:SF489">
    <property type="entry name" value="RING FINGER DOMAIN AND KELCH REPEAT-CONTAINING PROTEIN DDB_G0271372"/>
    <property type="match status" value="1"/>
</dbReference>
<dbReference type="Pfam" id="PF07707">
    <property type="entry name" value="BACK"/>
    <property type="match status" value="1"/>
</dbReference>
<dbReference type="CDD" id="cd18186">
    <property type="entry name" value="BTB_POZ_ZBTB_KLHL-like"/>
    <property type="match status" value="1"/>
</dbReference>
<dbReference type="Gene3D" id="1.25.40.420">
    <property type="match status" value="1"/>
</dbReference>
<dbReference type="Gene3D" id="3.30.710.10">
    <property type="entry name" value="Potassium Channel Kv1.1, Chain A"/>
    <property type="match status" value="1"/>
</dbReference>
<comment type="caution">
    <text evidence="5">The sequence shown here is derived from an EMBL/GenBank/DDBJ whole genome shotgun (WGS) entry which is preliminary data.</text>
</comment>
<dbReference type="EMBL" id="BGPR01011064">
    <property type="protein sequence ID" value="GBN49397.1"/>
    <property type="molecule type" value="Genomic_DNA"/>
</dbReference>
<sequence length="579" mass="67522">MQCGKRKFGGDSLDPYKEFDSSSDAILRTEDGDSFKINRNIFARQCPFFKALFCGDFSNGTDILLKGIDAETLESILVYLYTGTIHLNEENSTEILVASHYLLIDPLLEKSRSFVLREMTPTNCVPLFLAAWWIERLDILNSCHRFVVIHFEDVVLQSDEISSIPLEALKKILREKSLNVSQERMVWNVIVRWIKFDLDVRSKFVPELLKYISFQDADEPLVNDIFFHSLIQENKFCQRLIFGELKHSNDLQKFRQILNSQSNMSASRIPTSVYLIVHRCTTNNSFDGNIYLSWDGEIDYWRKIGRVYIFPDYIIQLDRYVYMFETSLRAHLSLGFDLFDERRLYMTPIYESRYNYSVVSVNGYIYVMGGFNEYYKPIEDIERFDPGTGKWDLVSRMVPMLVANAVAVNGYIYAVGYGKFVNNSFMMVQVYDPTSDRWSAVTLPRHFKTAFFAIAYREHLYFIGVGNISYFRVEEYDPVKDVWIQMPDLPLLYVAPRAIVLNDVLIIYENNFGKNIYGNTTPSVSWDSENRTWHIIQESSPLHMVHLFKFCNITEPNIVKDIFIRSRQQSGRCVKSPLA</sequence>
<keyword evidence="1" id="KW-0880">Kelch repeat</keyword>
<dbReference type="SMART" id="SM00875">
    <property type="entry name" value="BACK"/>
    <property type="match status" value="1"/>
</dbReference>
<organism evidence="5 6">
    <name type="scientific">Araneus ventricosus</name>
    <name type="common">Orbweaver spider</name>
    <name type="synonym">Epeira ventricosa</name>
    <dbReference type="NCBI Taxonomy" id="182803"/>
    <lineage>
        <taxon>Eukaryota</taxon>
        <taxon>Metazoa</taxon>
        <taxon>Ecdysozoa</taxon>
        <taxon>Arthropoda</taxon>
        <taxon>Chelicerata</taxon>
        <taxon>Arachnida</taxon>
        <taxon>Araneae</taxon>
        <taxon>Araneomorphae</taxon>
        <taxon>Entelegynae</taxon>
        <taxon>Araneoidea</taxon>
        <taxon>Araneidae</taxon>
        <taxon>Araneus</taxon>
    </lineage>
</organism>
<dbReference type="SUPFAM" id="SSF117281">
    <property type="entry name" value="Kelch motif"/>
    <property type="match status" value="1"/>
</dbReference>
<dbReference type="GO" id="GO:0003779">
    <property type="term" value="F:actin binding"/>
    <property type="evidence" value="ECO:0007669"/>
    <property type="project" value="UniProtKB-KW"/>
</dbReference>
<evidence type="ECO:0000313" key="5">
    <source>
        <dbReference type="EMBL" id="GBN49397.1"/>
    </source>
</evidence>
<dbReference type="Pfam" id="PF01344">
    <property type="entry name" value="Kelch_1"/>
    <property type="match status" value="1"/>
</dbReference>
<evidence type="ECO:0000313" key="6">
    <source>
        <dbReference type="Proteomes" id="UP000499080"/>
    </source>
</evidence>
<dbReference type="InterPro" id="IPR015915">
    <property type="entry name" value="Kelch-typ_b-propeller"/>
</dbReference>
<dbReference type="SUPFAM" id="SSF54695">
    <property type="entry name" value="POZ domain"/>
    <property type="match status" value="1"/>
</dbReference>